<reference evidence="1 2" key="1">
    <citation type="journal article" date="2020" name="BMC Genomics">
        <title>Intraspecific diversification of the crop wild relative Brassica cretica Lam. using demographic model selection.</title>
        <authorList>
            <person name="Kioukis A."/>
            <person name="Michalopoulou V.A."/>
            <person name="Briers L."/>
            <person name="Pirintsos S."/>
            <person name="Studholme D.J."/>
            <person name="Pavlidis P."/>
            <person name="Sarris P.F."/>
        </authorList>
    </citation>
    <scope>NUCLEOTIDE SEQUENCE [LARGE SCALE GENOMIC DNA]</scope>
    <source>
        <strain evidence="2">cv. PFS-1207/04</strain>
    </source>
</reference>
<dbReference type="Proteomes" id="UP000266723">
    <property type="component" value="Unassembled WGS sequence"/>
</dbReference>
<organism evidence="1 2">
    <name type="scientific">Brassica cretica</name>
    <name type="common">Mustard</name>
    <dbReference type="NCBI Taxonomy" id="69181"/>
    <lineage>
        <taxon>Eukaryota</taxon>
        <taxon>Viridiplantae</taxon>
        <taxon>Streptophyta</taxon>
        <taxon>Embryophyta</taxon>
        <taxon>Tracheophyta</taxon>
        <taxon>Spermatophyta</taxon>
        <taxon>Magnoliopsida</taxon>
        <taxon>eudicotyledons</taxon>
        <taxon>Gunneridae</taxon>
        <taxon>Pentapetalae</taxon>
        <taxon>rosids</taxon>
        <taxon>malvids</taxon>
        <taxon>Brassicales</taxon>
        <taxon>Brassicaceae</taxon>
        <taxon>Brassiceae</taxon>
        <taxon>Brassica</taxon>
    </lineage>
</organism>
<evidence type="ECO:0000313" key="2">
    <source>
        <dbReference type="Proteomes" id="UP000266723"/>
    </source>
</evidence>
<name>A0ABQ7ASG2_BRACR</name>
<dbReference type="EMBL" id="QGKV02001556">
    <property type="protein sequence ID" value="KAF3516919.1"/>
    <property type="molecule type" value="Genomic_DNA"/>
</dbReference>
<proteinExistence type="predicted"/>
<accession>A0ABQ7ASG2</accession>
<comment type="caution">
    <text evidence="1">The sequence shown here is derived from an EMBL/GenBank/DDBJ whole genome shotgun (WGS) entry which is preliminary data.</text>
</comment>
<sequence length="52" mass="5697">MASAVQIPFCTARTGGVLVDSEMFLERSTVSESVTSILRALDLRSRTFVAFE</sequence>
<protein>
    <submittedName>
        <fullName evidence="1">Uncharacterized protein</fullName>
    </submittedName>
</protein>
<keyword evidence="2" id="KW-1185">Reference proteome</keyword>
<gene>
    <name evidence="1" type="ORF">DY000_02063102</name>
</gene>
<evidence type="ECO:0000313" key="1">
    <source>
        <dbReference type="EMBL" id="KAF3516919.1"/>
    </source>
</evidence>